<dbReference type="EMBL" id="CM026425">
    <property type="protein sequence ID" value="KAG0576793.1"/>
    <property type="molecule type" value="Genomic_DNA"/>
</dbReference>
<dbReference type="InterPro" id="IPR029045">
    <property type="entry name" value="ClpP/crotonase-like_dom_sf"/>
</dbReference>
<comment type="catalytic activity">
    <reaction evidence="5 6">
        <text>Hydrolysis of proteins to small peptides in the presence of ATP and magnesium. alpha-casein is the usual test substrate. In the absence of ATP, only oligopeptides shorter than five residues are hydrolyzed (such as succinyl-Leu-Tyr-|-NHMec, and Leu-Tyr-Leu-|-Tyr-Trp, in which cleavage of the -Tyr-|-Leu- and -Tyr-|-Trp bonds also occurs).</text>
        <dbReference type="EC" id="3.4.21.92"/>
    </reaction>
</comment>
<evidence type="ECO:0000256" key="6">
    <source>
        <dbReference type="PROSITE-ProRule" id="PRU10086"/>
    </source>
</evidence>
<comment type="caution">
    <text evidence="8">The sequence shown here is derived from an EMBL/GenBank/DDBJ whole genome shotgun (WGS) entry which is preliminary data.</text>
</comment>
<protein>
    <recommendedName>
        <fullName evidence="7">ATP-dependent Clp protease proteolytic subunit</fullName>
    </recommendedName>
</protein>
<evidence type="ECO:0000256" key="2">
    <source>
        <dbReference type="ARBA" id="ARBA00022670"/>
    </source>
</evidence>
<evidence type="ECO:0000256" key="1">
    <source>
        <dbReference type="ARBA" id="ARBA00007039"/>
    </source>
</evidence>
<feature type="active site" evidence="6">
    <location>
        <position position="191"/>
    </location>
</feature>
<dbReference type="InterPro" id="IPR033135">
    <property type="entry name" value="ClpP_His_AS"/>
</dbReference>
<accession>A0A8T0I2A7</accession>
<dbReference type="AlphaFoldDB" id="A0A8T0I2A7"/>
<dbReference type="GO" id="GO:0009536">
    <property type="term" value="C:plastid"/>
    <property type="evidence" value="ECO:0007669"/>
    <property type="project" value="UniProtKB-ARBA"/>
</dbReference>
<keyword evidence="3" id="KW-0378">Hydrolase</keyword>
<dbReference type="PANTHER" id="PTHR10381:SF24">
    <property type="entry name" value="ATP-DEPENDENT CLP PROTEASE PROTEOLYTIC SUBUNIT 4, CHLOROPLASTIC"/>
    <property type="match status" value="1"/>
</dbReference>
<sequence length="250" mass="26547">MAAMAMAMSMSTASPKVALPGALASPTLSLNRSSVRLAKLTPRASVSSDASPSLWSPDTDVRPVQNSLFTPTASQSAPAAMRSAESDVMGLMLRQRIVFLGNQMDDFVADAIISQLLLLDAVDPKKDIRLFINCPGGSISAAMGIFDAIQLCRADVSTICFGFAASTAAVVLAGGTRGKRLAMPNSRIMMHQPLGGASGQAIDVEIQAKEVMYHKDNITRILSEITGRSLEQVCVLFHCNCVVRVLFDIS</sequence>
<evidence type="ECO:0000256" key="5">
    <source>
        <dbReference type="ARBA" id="ARBA00034021"/>
    </source>
</evidence>
<evidence type="ECO:0000313" key="9">
    <source>
        <dbReference type="Proteomes" id="UP000822688"/>
    </source>
</evidence>
<dbReference type="GO" id="GO:0051117">
    <property type="term" value="F:ATPase binding"/>
    <property type="evidence" value="ECO:0007669"/>
    <property type="project" value="TreeGrafter"/>
</dbReference>
<comment type="similarity">
    <text evidence="1 7">Belongs to the peptidase S14 family.</text>
</comment>
<dbReference type="GO" id="GO:0004176">
    <property type="term" value="F:ATP-dependent peptidase activity"/>
    <property type="evidence" value="ECO:0007669"/>
    <property type="project" value="InterPro"/>
</dbReference>
<dbReference type="SUPFAM" id="SSF52096">
    <property type="entry name" value="ClpP/crotonase"/>
    <property type="match status" value="1"/>
</dbReference>
<gene>
    <name evidence="8" type="ORF">KC19_5G108000</name>
</gene>
<dbReference type="PANTHER" id="PTHR10381">
    <property type="entry name" value="ATP-DEPENDENT CLP PROTEASE PROTEOLYTIC SUBUNIT"/>
    <property type="match status" value="1"/>
</dbReference>
<name>A0A8T0I2A7_CERPU</name>
<evidence type="ECO:0000256" key="7">
    <source>
        <dbReference type="RuleBase" id="RU003567"/>
    </source>
</evidence>
<keyword evidence="2" id="KW-0645">Protease</keyword>
<dbReference type="CDD" id="cd07017">
    <property type="entry name" value="S14_ClpP_2"/>
    <property type="match status" value="1"/>
</dbReference>
<dbReference type="Proteomes" id="UP000822688">
    <property type="component" value="Chromosome 5"/>
</dbReference>
<dbReference type="PRINTS" id="PR00127">
    <property type="entry name" value="CLPPROTEASEP"/>
</dbReference>
<dbReference type="InterPro" id="IPR023562">
    <property type="entry name" value="ClpP/TepA"/>
</dbReference>
<organism evidence="8 9">
    <name type="scientific">Ceratodon purpureus</name>
    <name type="common">Fire moss</name>
    <name type="synonym">Dicranum purpureum</name>
    <dbReference type="NCBI Taxonomy" id="3225"/>
    <lineage>
        <taxon>Eukaryota</taxon>
        <taxon>Viridiplantae</taxon>
        <taxon>Streptophyta</taxon>
        <taxon>Embryophyta</taxon>
        <taxon>Bryophyta</taxon>
        <taxon>Bryophytina</taxon>
        <taxon>Bryopsida</taxon>
        <taxon>Dicranidae</taxon>
        <taxon>Pseudoditrichales</taxon>
        <taxon>Ditrichaceae</taxon>
        <taxon>Ceratodon</taxon>
    </lineage>
</organism>
<keyword evidence="9" id="KW-1185">Reference proteome</keyword>
<dbReference type="InterPro" id="IPR001907">
    <property type="entry name" value="ClpP"/>
</dbReference>
<reference evidence="8" key="1">
    <citation type="submission" date="2020-06" db="EMBL/GenBank/DDBJ databases">
        <title>WGS assembly of Ceratodon purpureus strain R40.</title>
        <authorList>
            <person name="Carey S.B."/>
            <person name="Jenkins J."/>
            <person name="Shu S."/>
            <person name="Lovell J.T."/>
            <person name="Sreedasyam A."/>
            <person name="Maumus F."/>
            <person name="Tiley G.P."/>
            <person name="Fernandez-Pozo N."/>
            <person name="Barry K."/>
            <person name="Chen C."/>
            <person name="Wang M."/>
            <person name="Lipzen A."/>
            <person name="Daum C."/>
            <person name="Saski C.A."/>
            <person name="Payton A.C."/>
            <person name="Mcbreen J.C."/>
            <person name="Conrad R.E."/>
            <person name="Kollar L.M."/>
            <person name="Olsson S."/>
            <person name="Huttunen S."/>
            <person name="Landis J.B."/>
            <person name="Wickett N.J."/>
            <person name="Johnson M.G."/>
            <person name="Rensing S.A."/>
            <person name="Grimwood J."/>
            <person name="Schmutz J."/>
            <person name="Mcdaniel S.F."/>
        </authorList>
    </citation>
    <scope>NUCLEOTIDE SEQUENCE</scope>
    <source>
        <strain evidence="8">R40</strain>
    </source>
</reference>
<dbReference type="GO" id="GO:0009368">
    <property type="term" value="C:endopeptidase Clp complex"/>
    <property type="evidence" value="ECO:0007669"/>
    <property type="project" value="TreeGrafter"/>
</dbReference>
<proteinExistence type="inferred from homology"/>
<keyword evidence="4" id="KW-0720">Serine protease</keyword>
<dbReference type="GO" id="GO:0004252">
    <property type="term" value="F:serine-type endopeptidase activity"/>
    <property type="evidence" value="ECO:0007669"/>
    <property type="project" value="UniProtKB-EC"/>
</dbReference>
<dbReference type="Gene3D" id="3.90.226.10">
    <property type="entry name" value="2-enoyl-CoA Hydratase, Chain A, domain 1"/>
    <property type="match status" value="1"/>
</dbReference>
<dbReference type="PROSITE" id="PS00382">
    <property type="entry name" value="CLP_PROTEASE_HIS"/>
    <property type="match status" value="1"/>
</dbReference>
<dbReference type="GO" id="GO:0006515">
    <property type="term" value="P:protein quality control for misfolded or incompletely synthesized proteins"/>
    <property type="evidence" value="ECO:0007669"/>
    <property type="project" value="TreeGrafter"/>
</dbReference>
<evidence type="ECO:0000313" key="8">
    <source>
        <dbReference type="EMBL" id="KAG0576793.1"/>
    </source>
</evidence>
<dbReference type="Pfam" id="PF00574">
    <property type="entry name" value="CLP_protease"/>
    <property type="match status" value="1"/>
</dbReference>
<evidence type="ECO:0000256" key="4">
    <source>
        <dbReference type="ARBA" id="ARBA00022825"/>
    </source>
</evidence>
<evidence type="ECO:0000256" key="3">
    <source>
        <dbReference type="ARBA" id="ARBA00022801"/>
    </source>
</evidence>